<reference evidence="2 3" key="1">
    <citation type="submission" date="2024-04" db="EMBL/GenBank/DDBJ databases">
        <authorList>
            <consortium name="Genoscope - CEA"/>
            <person name="William W."/>
        </authorList>
    </citation>
    <scope>NUCLEOTIDE SEQUENCE [LARGE SCALE GENOMIC DNA]</scope>
</reference>
<protein>
    <recommendedName>
        <fullName evidence="1">Macro domain-containing protein</fullName>
    </recommendedName>
</protein>
<dbReference type="AlphaFoldDB" id="A0AAV2IQ77"/>
<dbReference type="InterPro" id="IPR043472">
    <property type="entry name" value="Macro_dom-like"/>
</dbReference>
<dbReference type="SUPFAM" id="SSF52949">
    <property type="entry name" value="Macro domain-like"/>
    <property type="match status" value="1"/>
</dbReference>
<organism evidence="2 3">
    <name type="scientific">Lymnaea stagnalis</name>
    <name type="common">Great pond snail</name>
    <name type="synonym">Helix stagnalis</name>
    <dbReference type="NCBI Taxonomy" id="6523"/>
    <lineage>
        <taxon>Eukaryota</taxon>
        <taxon>Metazoa</taxon>
        <taxon>Spiralia</taxon>
        <taxon>Lophotrochozoa</taxon>
        <taxon>Mollusca</taxon>
        <taxon>Gastropoda</taxon>
        <taxon>Heterobranchia</taxon>
        <taxon>Euthyneura</taxon>
        <taxon>Panpulmonata</taxon>
        <taxon>Hygrophila</taxon>
        <taxon>Lymnaeoidea</taxon>
        <taxon>Lymnaeidae</taxon>
        <taxon>Lymnaea</taxon>
    </lineage>
</organism>
<proteinExistence type="predicted"/>
<name>A0AAV2IQ77_LYMST</name>
<feature type="domain" description="Macro" evidence="1">
    <location>
        <begin position="36"/>
        <end position="196"/>
    </location>
</feature>
<dbReference type="Gene3D" id="3.40.220.10">
    <property type="entry name" value="Leucine Aminopeptidase, subunit E, domain 1"/>
    <property type="match status" value="1"/>
</dbReference>
<evidence type="ECO:0000313" key="2">
    <source>
        <dbReference type="EMBL" id="CAL1548733.1"/>
    </source>
</evidence>
<evidence type="ECO:0000313" key="3">
    <source>
        <dbReference type="Proteomes" id="UP001497497"/>
    </source>
</evidence>
<keyword evidence="3" id="KW-1185">Reference proteome</keyword>
<dbReference type="InterPro" id="IPR002589">
    <property type="entry name" value="Macro_dom"/>
</dbReference>
<gene>
    <name evidence="2" type="ORF">GSLYS_00022050001</name>
</gene>
<sequence>MEEKPVFDRDVIYHLRDINQELVTEWTECFKAYPTTVKPSHGDICVGAPAADAIVCPGNSFGFMGKGAMDSAIINYFGQDIQDNLQEVIRDEYEGELLVGQAVILGGLDRTERNMAHNWSNMNQGDPITYLITAPTVRVPQNVSTTPNAYLAFRAVILAVRKHNLDHKTSPIRQVLVPGLVSGGGRMPVKRCAMQMLEAYETHVQTKYPSRLNPTSLSEMSADHVKMCSAV</sequence>
<dbReference type="InterPro" id="IPR028071">
    <property type="entry name" value="Macro-like_dom"/>
</dbReference>
<evidence type="ECO:0000259" key="1">
    <source>
        <dbReference type="SMART" id="SM00506"/>
    </source>
</evidence>
<comment type="caution">
    <text evidence="2">The sequence shown here is derived from an EMBL/GenBank/DDBJ whole genome shotgun (WGS) entry which is preliminary data.</text>
</comment>
<dbReference type="Pfam" id="PF14519">
    <property type="entry name" value="Macro_2"/>
    <property type="match status" value="1"/>
</dbReference>
<dbReference type="SMART" id="SM00506">
    <property type="entry name" value="A1pp"/>
    <property type="match status" value="1"/>
</dbReference>
<accession>A0AAV2IQ77</accession>
<dbReference type="EMBL" id="CAXITT010001625">
    <property type="protein sequence ID" value="CAL1548733.1"/>
    <property type="molecule type" value="Genomic_DNA"/>
</dbReference>
<dbReference type="Proteomes" id="UP001497497">
    <property type="component" value="Unassembled WGS sequence"/>
</dbReference>